<dbReference type="EMBL" id="WHVB01000011">
    <property type="protein sequence ID" value="KAF8478692.1"/>
    <property type="molecule type" value="Genomic_DNA"/>
</dbReference>
<feature type="compositionally biased region" description="Basic residues" evidence="1">
    <location>
        <begin position="347"/>
        <end position="359"/>
    </location>
</feature>
<protein>
    <submittedName>
        <fullName evidence="3">DnaJ-domain-containing protein</fullName>
    </submittedName>
</protein>
<dbReference type="OrthoDB" id="110024at2759"/>
<dbReference type="PROSITE" id="PS50076">
    <property type="entry name" value="DNAJ_2"/>
    <property type="match status" value="1"/>
</dbReference>
<dbReference type="InterPro" id="IPR056453">
    <property type="entry name" value="HTH_DNAJC9"/>
</dbReference>
<evidence type="ECO:0000313" key="3">
    <source>
        <dbReference type="EMBL" id="KAF8478692.1"/>
    </source>
</evidence>
<feature type="domain" description="J" evidence="2">
    <location>
        <begin position="17"/>
        <end position="87"/>
    </location>
</feature>
<dbReference type="GO" id="GO:0031072">
    <property type="term" value="F:heat shock protein binding"/>
    <property type="evidence" value="ECO:0007669"/>
    <property type="project" value="TreeGrafter"/>
</dbReference>
<dbReference type="InterPro" id="IPR052594">
    <property type="entry name" value="J_domain-containing_protein"/>
</dbReference>
<dbReference type="InterPro" id="IPR001623">
    <property type="entry name" value="DnaJ_domain"/>
</dbReference>
<dbReference type="SMART" id="SM00271">
    <property type="entry name" value="DnaJ"/>
    <property type="match status" value="1"/>
</dbReference>
<keyword evidence="4" id="KW-1185">Reference proteome</keyword>
<dbReference type="AlphaFoldDB" id="A0A9P5MU35"/>
<organism evidence="3 4">
    <name type="scientific">Russula ochroleuca</name>
    <dbReference type="NCBI Taxonomy" id="152965"/>
    <lineage>
        <taxon>Eukaryota</taxon>
        <taxon>Fungi</taxon>
        <taxon>Dikarya</taxon>
        <taxon>Basidiomycota</taxon>
        <taxon>Agaricomycotina</taxon>
        <taxon>Agaricomycetes</taxon>
        <taxon>Russulales</taxon>
        <taxon>Russulaceae</taxon>
        <taxon>Russula</taxon>
    </lineage>
</organism>
<dbReference type="Pfam" id="PF00226">
    <property type="entry name" value="DnaJ"/>
    <property type="match status" value="1"/>
</dbReference>
<dbReference type="PANTHER" id="PTHR44144:SF1">
    <property type="entry name" value="DNAJ HOMOLOG SUBFAMILY C MEMBER 9"/>
    <property type="match status" value="1"/>
</dbReference>
<sequence>MNSNNLAASFFDEEDVDLYAVLGLEPTATEEEIKKAYRKSALICHPDKHVSSTDDAKQAASQKFQQVGFAYAVLGDKKRRTKYDATGSTEDGFDLAEGEDGWEAYFEALFESVTRDKLDQMKKEYQGSREEIDDLKAAYEETGGSLGDIMTHIPHSTHEDEARFVVAISDLITKGELSSTTAWEKSSKDEKAKLVRRKQADKEAEEAEDLARELGVWDEFYGSGKEGLRKGKGTGKGKGKKKAQAEDGDGDGDGEEDYSVLQAIILKKRQNAGAFLDSLAEKYAEPKPRSKGKRRKDAGSGEIDESPKKKRRGAEPDPGDIDDDEFAKLQQKMFKDKDKGAEASKSTGKHKRAGRARKP</sequence>
<proteinExistence type="predicted"/>
<feature type="compositionally biased region" description="Acidic residues" evidence="1">
    <location>
        <begin position="246"/>
        <end position="256"/>
    </location>
</feature>
<comment type="caution">
    <text evidence="3">The sequence shown here is derived from an EMBL/GenBank/DDBJ whole genome shotgun (WGS) entry which is preliminary data.</text>
</comment>
<reference evidence="3" key="2">
    <citation type="journal article" date="2020" name="Nat. Commun.">
        <title>Large-scale genome sequencing of mycorrhizal fungi provides insights into the early evolution of symbiotic traits.</title>
        <authorList>
            <person name="Miyauchi S."/>
            <person name="Kiss E."/>
            <person name="Kuo A."/>
            <person name="Drula E."/>
            <person name="Kohler A."/>
            <person name="Sanchez-Garcia M."/>
            <person name="Morin E."/>
            <person name="Andreopoulos B."/>
            <person name="Barry K.W."/>
            <person name="Bonito G."/>
            <person name="Buee M."/>
            <person name="Carver A."/>
            <person name="Chen C."/>
            <person name="Cichocki N."/>
            <person name="Clum A."/>
            <person name="Culley D."/>
            <person name="Crous P.W."/>
            <person name="Fauchery L."/>
            <person name="Girlanda M."/>
            <person name="Hayes R.D."/>
            <person name="Keri Z."/>
            <person name="LaButti K."/>
            <person name="Lipzen A."/>
            <person name="Lombard V."/>
            <person name="Magnuson J."/>
            <person name="Maillard F."/>
            <person name="Murat C."/>
            <person name="Nolan M."/>
            <person name="Ohm R.A."/>
            <person name="Pangilinan J."/>
            <person name="Pereira M.F."/>
            <person name="Perotto S."/>
            <person name="Peter M."/>
            <person name="Pfister S."/>
            <person name="Riley R."/>
            <person name="Sitrit Y."/>
            <person name="Stielow J.B."/>
            <person name="Szollosi G."/>
            <person name="Zifcakova L."/>
            <person name="Stursova M."/>
            <person name="Spatafora J.W."/>
            <person name="Tedersoo L."/>
            <person name="Vaario L.M."/>
            <person name="Yamada A."/>
            <person name="Yan M."/>
            <person name="Wang P."/>
            <person name="Xu J."/>
            <person name="Bruns T."/>
            <person name="Baldrian P."/>
            <person name="Vilgalys R."/>
            <person name="Dunand C."/>
            <person name="Henrissat B."/>
            <person name="Grigoriev I.V."/>
            <person name="Hibbett D."/>
            <person name="Nagy L.G."/>
            <person name="Martin F.M."/>
        </authorList>
    </citation>
    <scope>NUCLEOTIDE SEQUENCE</scope>
    <source>
        <strain evidence="3">Prilba</strain>
    </source>
</reference>
<dbReference type="PROSITE" id="PS00636">
    <property type="entry name" value="DNAJ_1"/>
    <property type="match status" value="1"/>
</dbReference>
<dbReference type="GO" id="GO:0005634">
    <property type="term" value="C:nucleus"/>
    <property type="evidence" value="ECO:0007669"/>
    <property type="project" value="TreeGrafter"/>
</dbReference>
<name>A0A9P5MU35_9AGAM</name>
<dbReference type="Proteomes" id="UP000759537">
    <property type="component" value="Unassembled WGS sequence"/>
</dbReference>
<dbReference type="CDD" id="cd06257">
    <property type="entry name" value="DnaJ"/>
    <property type="match status" value="1"/>
</dbReference>
<accession>A0A9P5MU35</accession>
<evidence type="ECO:0000259" key="2">
    <source>
        <dbReference type="PROSITE" id="PS50076"/>
    </source>
</evidence>
<feature type="compositionally biased region" description="Basic residues" evidence="1">
    <location>
        <begin position="230"/>
        <end position="242"/>
    </location>
</feature>
<reference evidence="3" key="1">
    <citation type="submission" date="2019-10" db="EMBL/GenBank/DDBJ databases">
        <authorList>
            <consortium name="DOE Joint Genome Institute"/>
            <person name="Kuo A."/>
            <person name="Miyauchi S."/>
            <person name="Kiss E."/>
            <person name="Drula E."/>
            <person name="Kohler A."/>
            <person name="Sanchez-Garcia M."/>
            <person name="Andreopoulos B."/>
            <person name="Barry K.W."/>
            <person name="Bonito G."/>
            <person name="Buee M."/>
            <person name="Carver A."/>
            <person name="Chen C."/>
            <person name="Cichocki N."/>
            <person name="Clum A."/>
            <person name="Culley D."/>
            <person name="Crous P.W."/>
            <person name="Fauchery L."/>
            <person name="Girlanda M."/>
            <person name="Hayes R."/>
            <person name="Keri Z."/>
            <person name="LaButti K."/>
            <person name="Lipzen A."/>
            <person name="Lombard V."/>
            <person name="Magnuson J."/>
            <person name="Maillard F."/>
            <person name="Morin E."/>
            <person name="Murat C."/>
            <person name="Nolan M."/>
            <person name="Ohm R."/>
            <person name="Pangilinan J."/>
            <person name="Pereira M."/>
            <person name="Perotto S."/>
            <person name="Peter M."/>
            <person name="Riley R."/>
            <person name="Sitrit Y."/>
            <person name="Stielow B."/>
            <person name="Szollosi G."/>
            <person name="Zifcakova L."/>
            <person name="Stursova M."/>
            <person name="Spatafora J.W."/>
            <person name="Tedersoo L."/>
            <person name="Vaario L.-M."/>
            <person name="Yamada A."/>
            <person name="Yan M."/>
            <person name="Wang P."/>
            <person name="Xu J."/>
            <person name="Bruns T."/>
            <person name="Baldrian P."/>
            <person name="Vilgalys R."/>
            <person name="Henrissat B."/>
            <person name="Grigoriev I.V."/>
            <person name="Hibbett D."/>
            <person name="Nagy L.G."/>
            <person name="Martin F.M."/>
        </authorList>
    </citation>
    <scope>NUCLEOTIDE SEQUENCE</scope>
    <source>
        <strain evidence="3">Prilba</strain>
    </source>
</reference>
<evidence type="ECO:0000313" key="4">
    <source>
        <dbReference type="Proteomes" id="UP000759537"/>
    </source>
</evidence>
<gene>
    <name evidence="3" type="ORF">DFH94DRAFT_633614</name>
</gene>
<feature type="region of interest" description="Disordered" evidence="1">
    <location>
        <begin position="280"/>
        <end position="359"/>
    </location>
</feature>
<dbReference type="InterPro" id="IPR036869">
    <property type="entry name" value="J_dom_sf"/>
</dbReference>
<dbReference type="GO" id="GO:0005737">
    <property type="term" value="C:cytoplasm"/>
    <property type="evidence" value="ECO:0007669"/>
    <property type="project" value="TreeGrafter"/>
</dbReference>
<feature type="region of interest" description="Disordered" evidence="1">
    <location>
        <begin position="222"/>
        <end position="256"/>
    </location>
</feature>
<feature type="compositionally biased region" description="Basic and acidic residues" evidence="1">
    <location>
        <begin position="333"/>
        <end position="342"/>
    </location>
</feature>
<dbReference type="Pfam" id="PF23302">
    <property type="entry name" value="HTH_DNAJC9"/>
    <property type="match status" value="1"/>
</dbReference>
<dbReference type="PRINTS" id="PR00625">
    <property type="entry name" value="JDOMAIN"/>
</dbReference>
<dbReference type="InterPro" id="IPR018253">
    <property type="entry name" value="DnaJ_domain_CS"/>
</dbReference>
<evidence type="ECO:0000256" key="1">
    <source>
        <dbReference type="SAM" id="MobiDB-lite"/>
    </source>
</evidence>
<dbReference type="Gene3D" id="1.10.287.110">
    <property type="entry name" value="DnaJ domain"/>
    <property type="match status" value="1"/>
</dbReference>
<dbReference type="PANTHER" id="PTHR44144">
    <property type="entry name" value="DNAJ HOMOLOG SUBFAMILY C MEMBER 9"/>
    <property type="match status" value="1"/>
</dbReference>
<dbReference type="SUPFAM" id="SSF46565">
    <property type="entry name" value="Chaperone J-domain"/>
    <property type="match status" value="1"/>
</dbReference>